<gene>
    <name evidence="2" type="ORF">SDC9_15838</name>
</gene>
<evidence type="ECO:0000313" key="2">
    <source>
        <dbReference type="EMBL" id="MPL70087.1"/>
    </source>
</evidence>
<dbReference type="NCBIfam" id="TIGR04183">
    <property type="entry name" value="Por_Secre_tail"/>
    <property type="match status" value="1"/>
</dbReference>
<dbReference type="EMBL" id="VSSQ01000051">
    <property type="protein sequence ID" value="MPL70087.1"/>
    <property type="molecule type" value="Genomic_DNA"/>
</dbReference>
<feature type="domain" description="Secretion system C-terminal sorting" evidence="1">
    <location>
        <begin position="206"/>
        <end position="273"/>
    </location>
</feature>
<protein>
    <recommendedName>
        <fullName evidence="1">Secretion system C-terminal sorting domain-containing protein</fullName>
    </recommendedName>
</protein>
<organism evidence="2">
    <name type="scientific">bioreactor metagenome</name>
    <dbReference type="NCBI Taxonomy" id="1076179"/>
    <lineage>
        <taxon>unclassified sequences</taxon>
        <taxon>metagenomes</taxon>
        <taxon>ecological metagenomes</taxon>
    </lineage>
</organism>
<dbReference type="Pfam" id="PF18962">
    <property type="entry name" value="Por_Secre_tail"/>
    <property type="match status" value="1"/>
</dbReference>
<proteinExistence type="predicted"/>
<reference evidence="2" key="1">
    <citation type="submission" date="2019-08" db="EMBL/GenBank/DDBJ databases">
        <authorList>
            <person name="Kucharzyk K."/>
            <person name="Murdoch R.W."/>
            <person name="Higgins S."/>
            <person name="Loffler F."/>
        </authorList>
    </citation>
    <scope>NUCLEOTIDE SEQUENCE</scope>
</reference>
<dbReference type="AlphaFoldDB" id="A0A644TUD5"/>
<dbReference type="InterPro" id="IPR026444">
    <property type="entry name" value="Secre_tail"/>
</dbReference>
<evidence type="ECO:0000259" key="1">
    <source>
        <dbReference type="Pfam" id="PF18962"/>
    </source>
</evidence>
<accession>A0A644TUD5</accession>
<sequence>MECLAYLYGYSRVKKFTNLYRISSEDTIIDNKAYLKLLKATDYDTSVAINWQTNNWIREDSNKVYIFTYSNTSCNGITYYSPREYILFDFNLSLNDTFHITYEEYELHLEPLVVSQIDSIEIDNQYCKRIIFNGADPLNPQWGVYWIEGIGSNGDFINQNDDILHSTWSLLCTYKNDNLIYDAGYGYCYMRLETKEIEQDNNQIKIYPTLIDKEINISSDKYPINLSVIDLFGREVLRKEIYNNRAIDLDFLKKGTYILKLKHKDTIINRKIIKK</sequence>
<comment type="caution">
    <text evidence="2">The sequence shown here is derived from an EMBL/GenBank/DDBJ whole genome shotgun (WGS) entry which is preliminary data.</text>
</comment>
<name>A0A644TUD5_9ZZZZ</name>